<dbReference type="KEGG" id="aare:D3093_33860"/>
<evidence type="ECO:0000256" key="1">
    <source>
        <dbReference type="SAM" id="Coils"/>
    </source>
</evidence>
<keyword evidence="2" id="KW-0614">Plasmid</keyword>
<evidence type="ECO:0000313" key="3">
    <source>
        <dbReference type="Proteomes" id="UP000298595"/>
    </source>
</evidence>
<feature type="coiled-coil region" evidence="1">
    <location>
        <begin position="122"/>
        <end position="153"/>
    </location>
</feature>
<keyword evidence="1" id="KW-0175">Coiled coil</keyword>
<organism evidence="2 3">
    <name type="scientific">Azospirillum argentinense</name>
    <dbReference type="NCBI Taxonomy" id="2970906"/>
    <lineage>
        <taxon>Bacteria</taxon>
        <taxon>Pseudomonadati</taxon>
        <taxon>Pseudomonadota</taxon>
        <taxon>Alphaproteobacteria</taxon>
        <taxon>Rhodospirillales</taxon>
        <taxon>Azospirillaceae</taxon>
        <taxon>Azospirillum</taxon>
    </lineage>
</organism>
<evidence type="ECO:0000313" key="2">
    <source>
        <dbReference type="EMBL" id="QCO00227.1"/>
    </source>
</evidence>
<reference evidence="2 3" key="1">
    <citation type="submission" date="2018-09" db="EMBL/GenBank/DDBJ databases">
        <title>Whole genome based analysis of evolution and adaptive divergence in Indian and Brazilian strains of Azospirillum brasilense.</title>
        <authorList>
            <person name="Singh C."/>
            <person name="Tripathi A.K."/>
        </authorList>
    </citation>
    <scope>NUCLEOTIDE SEQUENCE [LARGE SCALE GENOMIC DNA]</scope>
    <source>
        <strain evidence="2 3">MTCC4035</strain>
        <plasmid evidence="2 3">p5</plasmid>
    </source>
</reference>
<proteinExistence type="predicted"/>
<dbReference type="EMBL" id="CP032326">
    <property type="protein sequence ID" value="QCO00227.1"/>
    <property type="molecule type" value="Genomic_DNA"/>
</dbReference>
<dbReference type="AlphaFoldDB" id="A0A4D8PQT3"/>
<dbReference type="SUPFAM" id="SSF58100">
    <property type="entry name" value="Bacterial hemolysins"/>
    <property type="match status" value="1"/>
</dbReference>
<gene>
    <name evidence="2" type="ORF">D3093_33860</name>
</gene>
<geneLocation type="plasmid" evidence="2 3">
    <name>p5</name>
</geneLocation>
<dbReference type="Gene3D" id="1.20.1170.10">
    <property type="match status" value="1"/>
</dbReference>
<accession>A0A4D8PQT3</accession>
<protein>
    <submittedName>
        <fullName evidence="2">Uncharacterized protein</fullName>
    </submittedName>
</protein>
<name>A0A4D8PQT3_9PROT</name>
<dbReference type="Proteomes" id="UP000298595">
    <property type="component" value="Plasmid p5"/>
</dbReference>
<sequence length="269" mass="27872">MAALESSVAAAQNDLKGVIANVQETETLIQRWATALNSSIDGFQSSLGDVTALYSAVQSDYTTLGNTISELRSKISTFNALVPAEAIGSAVAVISSATYIPLMMSWNPFVGGIFAIGLFIAFTEAELAAAAQAEEVQQLQDQLQQDAAEQSDDVKALASLLNTSALLNELSQEATSLIAADGPVSTVEAMLETLISGTQAVLSELTDAAQAANTGQIQQTASDLASAQATWNAVVALAQTYSSNLSFNVQLTSVSVINAGTVTQVSMPT</sequence>